<dbReference type="InterPro" id="IPR006626">
    <property type="entry name" value="PbH1"/>
</dbReference>
<evidence type="ECO:0000256" key="1">
    <source>
        <dbReference type="SAM" id="MobiDB-lite"/>
    </source>
</evidence>
<dbReference type="SUPFAM" id="SSF51126">
    <property type="entry name" value="Pectin lyase-like"/>
    <property type="match status" value="1"/>
</dbReference>
<dbReference type="RefSeq" id="WP_277861836.1">
    <property type="nucleotide sequence ID" value="NZ_JARRAG010000002.1"/>
</dbReference>
<name>A0ABT6FD74_9BACT</name>
<proteinExistence type="predicted"/>
<dbReference type="Gene3D" id="2.160.20.10">
    <property type="entry name" value="Single-stranded right-handed beta-helix, Pectin lyase-like"/>
    <property type="match status" value="1"/>
</dbReference>
<sequence length="506" mass="51486">MTNYYVSTKRGSDSTGTGAAATPWKTIGKAIGVAPAASVAGGGARIYVEPGTYYETVTLGLAPTAANRLEVIGDCDGGGFLAGGYSTPEVGIVDWSAWTSETAILSNPCLAGGAASYVTLRSIKMLGGANTATCIYLTTGTNWSFYDCILASSGSNGSGASIFISAAGAGLALTVERCDVHGANVSGTPAGIYIQATETSSSYDMASVVRNCRFLGGSRGIILVRAAATGLGAIGGGFTIRNNTFTLTYTAGVSVYTNTSIVPATPVSLVGNVFFSTRNGVEAGALGQVVEDYNAFNCDTARVNTAVGSRSQSPFRPAVDRNDGRILGVPLRPLFEPSPGSILGGFVGASGSPSNDLSRRPRPEGFQSTQAAAGALERHDVGEANATFADTGSPACLALRGPGSLERPILVDAVATRIRVKVRWDGNHGDANKPQAILLANPEIGIAVDQVLTATSAGGVGATPNDFETLSFAAVTPSRAGALMLRLASRSATGTGAAYFDSITLS</sequence>
<dbReference type="Proteomes" id="UP001216907">
    <property type="component" value="Unassembled WGS sequence"/>
</dbReference>
<keyword evidence="3" id="KW-1185">Reference proteome</keyword>
<dbReference type="InterPro" id="IPR011050">
    <property type="entry name" value="Pectin_lyase_fold/virulence"/>
</dbReference>
<dbReference type="InterPro" id="IPR012334">
    <property type="entry name" value="Pectin_lyas_fold"/>
</dbReference>
<dbReference type="EMBL" id="JARRAG010000002">
    <property type="protein sequence ID" value="MDG3005504.1"/>
    <property type="molecule type" value="Genomic_DNA"/>
</dbReference>
<organism evidence="2 3">
    <name type="scientific">Paludisphaera mucosa</name>
    <dbReference type="NCBI Taxonomy" id="3030827"/>
    <lineage>
        <taxon>Bacteria</taxon>
        <taxon>Pseudomonadati</taxon>
        <taxon>Planctomycetota</taxon>
        <taxon>Planctomycetia</taxon>
        <taxon>Isosphaerales</taxon>
        <taxon>Isosphaeraceae</taxon>
        <taxon>Paludisphaera</taxon>
    </lineage>
</organism>
<protein>
    <recommendedName>
        <fullName evidence="4">Right handed beta helix domain-containing protein</fullName>
    </recommendedName>
</protein>
<gene>
    <name evidence="2" type="ORF">PZE19_17090</name>
</gene>
<accession>A0ABT6FD74</accession>
<evidence type="ECO:0000313" key="3">
    <source>
        <dbReference type="Proteomes" id="UP001216907"/>
    </source>
</evidence>
<dbReference type="SMART" id="SM00710">
    <property type="entry name" value="PbH1"/>
    <property type="match status" value="5"/>
</dbReference>
<evidence type="ECO:0000313" key="2">
    <source>
        <dbReference type="EMBL" id="MDG3005504.1"/>
    </source>
</evidence>
<evidence type="ECO:0008006" key="4">
    <source>
        <dbReference type="Google" id="ProtNLM"/>
    </source>
</evidence>
<feature type="region of interest" description="Disordered" evidence="1">
    <location>
        <begin position="352"/>
        <end position="371"/>
    </location>
</feature>
<comment type="caution">
    <text evidence="2">The sequence shown here is derived from an EMBL/GenBank/DDBJ whole genome shotgun (WGS) entry which is preliminary data.</text>
</comment>
<reference evidence="2 3" key="1">
    <citation type="submission" date="2023-03" db="EMBL/GenBank/DDBJ databases">
        <title>Paludisphaera mucosa sp. nov. a novel planctomycete from northern fen.</title>
        <authorList>
            <person name="Ivanova A."/>
        </authorList>
    </citation>
    <scope>NUCLEOTIDE SEQUENCE [LARGE SCALE GENOMIC DNA]</scope>
    <source>
        <strain evidence="2 3">Pla2</strain>
    </source>
</reference>